<proteinExistence type="predicted"/>
<reference evidence="1 2" key="1">
    <citation type="submission" date="2014-06" db="EMBL/GenBank/DDBJ databases">
        <authorList>
            <person name="Ju J."/>
            <person name="Zhang J."/>
        </authorList>
    </citation>
    <scope>NUCLEOTIDE SEQUENCE [LARGE SCALE GENOMIC DNA]</scope>
    <source>
        <strain evidence="1">DmL_050</strain>
    </source>
</reference>
<evidence type="ECO:0000313" key="1">
    <source>
        <dbReference type="EMBL" id="OUL64912.1"/>
    </source>
</evidence>
<dbReference type="Proteomes" id="UP000195072">
    <property type="component" value="Unassembled WGS sequence"/>
</dbReference>
<evidence type="ECO:0000313" key="2">
    <source>
        <dbReference type="Proteomes" id="UP000195072"/>
    </source>
</evidence>
<organism evidence="1 2">
    <name type="scientific">Acetobacter senegalensis</name>
    <dbReference type="NCBI Taxonomy" id="446692"/>
    <lineage>
        <taxon>Bacteria</taxon>
        <taxon>Pseudomonadati</taxon>
        <taxon>Pseudomonadota</taxon>
        <taxon>Alphaproteobacteria</taxon>
        <taxon>Acetobacterales</taxon>
        <taxon>Acetobacteraceae</taxon>
        <taxon>Acetobacter</taxon>
    </lineage>
</organism>
<name>A0A252EF30_9PROT</name>
<protein>
    <submittedName>
        <fullName evidence="1">Uncharacterized protein</fullName>
    </submittedName>
</protein>
<comment type="caution">
    <text evidence="1">The sequence shown here is derived from an EMBL/GenBank/DDBJ whole genome shotgun (WGS) entry which is preliminary data.</text>
</comment>
<accession>A0A252EF30</accession>
<sequence length="112" mass="13503">MNRDLYAIFLLRIIALSYLVTDEQYAQIIWKIGSSLCPPRKQFSLLLFWVLQLWQVRLHTLRKRLRRQSHLFLSMLMGEQQWQVNLLRKSLMEHYKLQRIPTGIAKECACRT</sequence>
<gene>
    <name evidence="1" type="ORF">HK16_00305</name>
</gene>
<dbReference type="EMBL" id="JOOZ01000101">
    <property type="protein sequence ID" value="OUL64912.1"/>
    <property type="molecule type" value="Genomic_DNA"/>
</dbReference>
<dbReference type="AlphaFoldDB" id="A0A252EF30"/>